<dbReference type="InterPro" id="IPR043216">
    <property type="entry name" value="PAP-like"/>
</dbReference>
<dbReference type="GO" id="GO:0008195">
    <property type="term" value="F:phosphatidate phosphatase activity"/>
    <property type="evidence" value="ECO:0007669"/>
    <property type="project" value="TreeGrafter"/>
</dbReference>
<sequence>MLRQYGQLAIGSKDGATEAEMRAYTIKAHGTTVAKKHIRDWLIFLVLVGIEVGLNVISPFYRFVGKDMMTDLKYPLKPNTVPVWAVPIYAVVLPVIIFNVRYFRRRDVHDLHHAILGLLYSVLITGVITDAIKDAVGRPRPDFFWRCFPDGQDFYDDLGDVICHGDPGVIKEGHKSFPSGHTSCNSRSVPTGSFAGLGFLSLYLSGKIQAFDRRGHAAKLCLVLLPLLAAALVGVSRVDDYWHHWQDVFAGGLIGLTVAFLCYLQFFPPPHRTKGWGPYSYFRALEEDTQAERRMDASNTDVEAPAATGHADHRDHPSSAHGNVADKDHSLLSFMHGKEDHKVDMVR</sequence>
<reference evidence="10" key="1">
    <citation type="submission" date="2022-04" db="EMBL/GenBank/DDBJ databases">
        <title>Carnegiea gigantea Genome sequencing and assembly v2.</title>
        <authorList>
            <person name="Copetti D."/>
            <person name="Sanderson M.J."/>
            <person name="Burquez A."/>
            <person name="Wojciechowski M.F."/>
        </authorList>
    </citation>
    <scope>NUCLEOTIDE SEQUENCE</scope>
    <source>
        <strain evidence="10">SGP5-SGP5p</strain>
        <tissue evidence="10">Aerial part</tissue>
    </source>
</reference>
<dbReference type="PANTHER" id="PTHR10165">
    <property type="entry name" value="LIPID PHOSPHATE PHOSPHATASE"/>
    <property type="match status" value="1"/>
</dbReference>
<dbReference type="GO" id="GO:0016020">
    <property type="term" value="C:membrane"/>
    <property type="evidence" value="ECO:0007669"/>
    <property type="project" value="UniProtKB-SubCell"/>
</dbReference>
<evidence type="ECO:0000256" key="1">
    <source>
        <dbReference type="ARBA" id="ARBA00004141"/>
    </source>
</evidence>
<dbReference type="OrthoDB" id="10030083at2759"/>
<evidence type="ECO:0000256" key="2">
    <source>
        <dbReference type="ARBA" id="ARBA00008816"/>
    </source>
</evidence>
<feature type="transmembrane region" description="Helical" evidence="8">
    <location>
        <begin position="114"/>
        <end position="132"/>
    </location>
</feature>
<gene>
    <name evidence="10" type="ORF">Cgig2_018578</name>
</gene>
<proteinExistence type="inferred from homology"/>
<evidence type="ECO:0000256" key="8">
    <source>
        <dbReference type="SAM" id="Phobius"/>
    </source>
</evidence>
<dbReference type="EMBL" id="JAKOGI010000075">
    <property type="protein sequence ID" value="KAJ8445637.1"/>
    <property type="molecule type" value="Genomic_DNA"/>
</dbReference>
<evidence type="ECO:0000256" key="7">
    <source>
        <dbReference type="SAM" id="MobiDB-lite"/>
    </source>
</evidence>
<keyword evidence="6 8" id="KW-0472">Membrane</keyword>
<evidence type="ECO:0000256" key="3">
    <source>
        <dbReference type="ARBA" id="ARBA00022692"/>
    </source>
</evidence>
<dbReference type="GO" id="GO:0046839">
    <property type="term" value="P:phospholipid dephosphorylation"/>
    <property type="evidence" value="ECO:0007669"/>
    <property type="project" value="TreeGrafter"/>
</dbReference>
<feature type="transmembrane region" description="Helical" evidence="8">
    <location>
        <begin position="248"/>
        <end position="266"/>
    </location>
</feature>
<feature type="transmembrane region" description="Helical" evidence="8">
    <location>
        <begin position="41"/>
        <end position="61"/>
    </location>
</feature>
<evidence type="ECO:0000256" key="6">
    <source>
        <dbReference type="ARBA" id="ARBA00023136"/>
    </source>
</evidence>
<dbReference type="PANTHER" id="PTHR10165:SF203">
    <property type="entry name" value="LIPID PHOSPHATE PHOSPHATASE 3, CHLOROPLASTIC-RELATED"/>
    <property type="match status" value="1"/>
</dbReference>
<comment type="subcellular location">
    <subcellularLocation>
        <location evidence="1">Membrane</location>
        <topology evidence="1">Multi-pass membrane protein</topology>
    </subcellularLocation>
</comment>
<evidence type="ECO:0000259" key="9">
    <source>
        <dbReference type="SMART" id="SM00014"/>
    </source>
</evidence>
<dbReference type="Proteomes" id="UP001153076">
    <property type="component" value="Unassembled WGS sequence"/>
</dbReference>
<protein>
    <recommendedName>
        <fullName evidence="9">Phosphatidic acid phosphatase type 2/haloperoxidase domain-containing protein</fullName>
    </recommendedName>
</protein>
<dbReference type="CDD" id="cd03390">
    <property type="entry name" value="PAP2_containing_1_like"/>
    <property type="match status" value="1"/>
</dbReference>
<feature type="region of interest" description="Disordered" evidence="7">
    <location>
        <begin position="292"/>
        <end position="322"/>
    </location>
</feature>
<keyword evidence="4" id="KW-0378">Hydrolase</keyword>
<keyword evidence="5 8" id="KW-1133">Transmembrane helix</keyword>
<dbReference type="Pfam" id="PF01569">
    <property type="entry name" value="PAP2"/>
    <property type="match status" value="1"/>
</dbReference>
<accession>A0A9Q1KN32</accession>
<evidence type="ECO:0000313" key="10">
    <source>
        <dbReference type="EMBL" id="KAJ8445637.1"/>
    </source>
</evidence>
<organism evidence="10 11">
    <name type="scientific">Carnegiea gigantea</name>
    <dbReference type="NCBI Taxonomy" id="171969"/>
    <lineage>
        <taxon>Eukaryota</taxon>
        <taxon>Viridiplantae</taxon>
        <taxon>Streptophyta</taxon>
        <taxon>Embryophyta</taxon>
        <taxon>Tracheophyta</taxon>
        <taxon>Spermatophyta</taxon>
        <taxon>Magnoliopsida</taxon>
        <taxon>eudicotyledons</taxon>
        <taxon>Gunneridae</taxon>
        <taxon>Pentapetalae</taxon>
        <taxon>Caryophyllales</taxon>
        <taxon>Cactineae</taxon>
        <taxon>Cactaceae</taxon>
        <taxon>Cactoideae</taxon>
        <taxon>Echinocereeae</taxon>
        <taxon>Carnegiea</taxon>
    </lineage>
</organism>
<feature type="transmembrane region" description="Helical" evidence="8">
    <location>
        <begin position="217"/>
        <end position="236"/>
    </location>
</feature>
<dbReference type="InterPro" id="IPR000326">
    <property type="entry name" value="PAP2/HPO"/>
</dbReference>
<feature type="domain" description="Phosphatidic acid phosphatase type 2/haloperoxidase" evidence="9">
    <location>
        <begin position="116"/>
        <end position="263"/>
    </location>
</feature>
<dbReference type="AlphaFoldDB" id="A0A9Q1KN32"/>
<dbReference type="InterPro" id="IPR036938">
    <property type="entry name" value="PAP2/HPO_sf"/>
</dbReference>
<name>A0A9Q1KN32_9CARY</name>
<evidence type="ECO:0000313" key="11">
    <source>
        <dbReference type="Proteomes" id="UP001153076"/>
    </source>
</evidence>
<comment type="similarity">
    <text evidence="2">Belongs to the PA-phosphatase related phosphoesterase family.</text>
</comment>
<feature type="transmembrane region" description="Helical" evidence="8">
    <location>
        <begin position="81"/>
        <end position="102"/>
    </location>
</feature>
<dbReference type="Gene3D" id="1.20.144.10">
    <property type="entry name" value="Phosphatidic acid phosphatase type 2/haloperoxidase"/>
    <property type="match status" value="1"/>
</dbReference>
<evidence type="ECO:0000256" key="5">
    <source>
        <dbReference type="ARBA" id="ARBA00022989"/>
    </source>
</evidence>
<evidence type="ECO:0000256" key="4">
    <source>
        <dbReference type="ARBA" id="ARBA00022801"/>
    </source>
</evidence>
<dbReference type="GO" id="GO:0006644">
    <property type="term" value="P:phospholipid metabolic process"/>
    <property type="evidence" value="ECO:0007669"/>
    <property type="project" value="InterPro"/>
</dbReference>
<keyword evidence="11" id="KW-1185">Reference proteome</keyword>
<feature type="transmembrane region" description="Helical" evidence="8">
    <location>
        <begin position="188"/>
        <end position="205"/>
    </location>
</feature>
<dbReference type="SUPFAM" id="SSF48317">
    <property type="entry name" value="Acid phosphatase/Vanadium-dependent haloperoxidase"/>
    <property type="match status" value="1"/>
</dbReference>
<dbReference type="FunFam" id="1.20.144.10:FF:000001">
    <property type="entry name" value="Lipid phosphate phosphatase 2"/>
    <property type="match status" value="1"/>
</dbReference>
<dbReference type="SMART" id="SM00014">
    <property type="entry name" value="acidPPc"/>
    <property type="match status" value="1"/>
</dbReference>
<feature type="compositionally biased region" description="Basic and acidic residues" evidence="7">
    <location>
        <begin position="310"/>
        <end position="322"/>
    </location>
</feature>
<keyword evidence="3 8" id="KW-0812">Transmembrane</keyword>
<comment type="caution">
    <text evidence="10">The sequence shown here is derived from an EMBL/GenBank/DDBJ whole genome shotgun (WGS) entry which is preliminary data.</text>
</comment>